<protein>
    <recommendedName>
        <fullName evidence="4">GAG-pre-integrase domain-containing protein</fullName>
    </recommendedName>
</protein>
<accession>A0ABP0YZB8</accession>
<evidence type="ECO:0000313" key="3">
    <source>
        <dbReference type="Proteomes" id="UP001642487"/>
    </source>
</evidence>
<evidence type="ECO:0008006" key="4">
    <source>
        <dbReference type="Google" id="ProtNLM"/>
    </source>
</evidence>
<feature type="transmembrane region" description="Helical" evidence="1">
    <location>
        <begin position="98"/>
        <end position="121"/>
    </location>
</feature>
<evidence type="ECO:0000256" key="1">
    <source>
        <dbReference type="SAM" id="Phobius"/>
    </source>
</evidence>
<keyword evidence="1" id="KW-0812">Transmembrane</keyword>
<gene>
    <name evidence="2" type="ORF">CITCOLO1_LOCUS16267</name>
</gene>
<keyword evidence="3" id="KW-1185">Reference proteome</keyword>
<dbReference type="EMBL" id="OZ021740">
    <property type="protein sequence ID" value="CAK9324050.1"/>
    <property type="molecule type" value="Genomic_DNA"/>
</dbReference>
<evidence type="ECO:0000313" key="2">
    <source>
        <dbReference type="EMBL" id="CAK9324050.1"/>
    </source>
</evidence>
<keyword evidence="1" id="KW-0472">Membrane</keyword>
<organism evidence="2 3">
    <name type="scientific">Citrullus colocynthis</name>
    <name type="common">colocynth</name>
    <dbReference type="NCBI Taxonomy" id="252529"/>
    <lineage>
        <taxon>Eukaryota</taxon>
        <taxon>Viridiplantae</taxon>
        <taxon>Streptophyta</taxon>
        <taxon>Embryophyta</taxon>
        <taxon>Tracheophyta</taxon>
        <taxon>Spermatophyta</taxon>
        <taxon>Magnoliopsida</taxon>
        <taxon>eudicotyledons</taxon>
        <taxon>Gunneridae</taxon>
        <taxon>Pentapetalae</taxon>
        <taxon>rosids</taxon>
        <taxon>fabids</taxon>
        <taxon>Cucurbitales</taxon>
        <taxon>Cucurbitaceae</taxon>
        <taxon>Benincaseae</taxon>
        <taxon>Citrullus</taxon>
    </lineage>
</organism>
<dbReference type="Proteomes" id="UP001642487">
    <property type="component" value="Chromosome 6"/>
</dbReference>
<sequence length="156" mass="17287">DKATGNTLVKGELNDGLYRLEGATTVRNGESKGKQLVNINNTAAFTLTGISVNVASRAVWHQRLGHPSSKVLNYILRGCNLSPKSNEEMFFFVIHVKWGSLMLFHFPNLCRTPLIFLVSFIPMFGGQLRSFQLMGIGTMCRFLMILAALCGFTLSN</sequence>
<keyword evidence="1" id="KW-1133">Transmembrane helix</keyword>
<reference evidence="2 3" key="1">
    <citation type="submission" date="2024-03" db="EMBL/GenBank/DDBJ databases">
        <authorList>
            <person name="Gkanogiannis A."/>
            <person name="Becerra Lopez-Lavalle L."/>
        </authorList>
    </citation>
    <scope>NUCLEOTIDE SEQUENCE [LARGE SCALE GENOMIC DNA]</scope>
</reference>
<proteinExistence type="predicted"/>
<name>A0ABP0YZB8_9ROSI</name>
<feature type="transmembrane region" description="Helical" evidence="1">
    <location>
        <begin position="133"/>
        <end position="154"/>
    </location>
</feature>
<feature type="non-terminal residue" evidence="2">
    <location>
        <position position="1"/>
    </location>
</feature>